<feature type="non-terminal residue" evidence="1">
    <location>
        <position position="510"/>
    </location>
</feature>
<dbReference type="KEGG" id="scm:SCHCO_02694642"/>
<evidence type="ECO:0000313" key="2">
    <source>
        <dbReference type="Proteomes" id="UP000007431"/>
    </source>
</evidence>
<organism evidence="2">
    <name type="scientific">Schizophyllum commune (strain H4-8 / FGSC 9210)</name>
    <name type="common">Split gill fungus</name>
    <dbReference type="NCBI Taxonomy" id="578458"/>
    <lineage>
        <taxon>Eukaryota</taxon>
        <taxon>Fungi</taxon>
        <taxon>Dikarya</taxon>
        <taxon>Basidiomycota</taxon>
        <taxon>Agaricomycotina</taxon>
        <taxon>Agaricomycetes</taxon>
        <taxon>Agaricomycetidae</taxon>
        <taxon>Agaricales</taxon>
        <taxon>Schizophyllaceae</taxon>
        <taxon>Schizophyllum</taxon>
    </lineage>
</organism>
<sequence>MPVGRLPAAFGLAFLGSFSVLLHRHLEFMPPFLARLQSSGPDPCPSPDLAALPILHDLQTCEELPSALPEFRTELCRAPTSCSAFTLRIARTESRACELALVSNLYAPSDETQWEAWMEAERGPDGFYLRVDGAQRFATERAVHEGSCAYRMDVVLQNPGRVYLTAAHYYEDYNAYNERNATWAENLDRPLFNQPIEFDVCDSSCPAYSPHLLNPARSTLAMDDASRLTSDLSSPPPDADLPACDGDDPIPGVYVPHHPLDALYPPVPYPAGHKVPVHGRYRFIPEGCRFRHAGLRFGDPSLCTERAERVLFIGDSHGRVAYDAMVHRLSGATDMMMKSEKVHDKNATLGALSLNFVWDPQINHAATTCTELATLLDEVDVFVVSAGAHWRSTAKFLADLTQFFDMITNCQLEAPPAQMIFLTTPAVAPRQDEYVQMHKDKRTSTRQGYLAGRSAELARTYGWKVVDQFALTEAHTVELMALDRAHYVATDAIDPIVDELIQKAGVCDGM</sequence>
<dbReference type="HOGENOM" id="CLU_491878_0_0_1"/>
<proteinExistence type="predicted"/>
<keyword evidence="2" id="KW-1185">Reference proteome</keyword>
<dbReference type="InParanoid" id="D8PTH4"/>
<accession>D8PTH4</accession>
<dbReference type="EMBL" id="GL377303">
    <property type="protein sequence ID" value="EFJ01318.1"/>
    <property type="molecule type" value="Genomic_DNA"/>
</dbReference>
<name>D8PTH4_SCHCM</name>
<dbReference type="GeneID" id="9586761"/>
<evidence type="ECO:0000313" key="1">
    <source>
        <dbReference type="EMBL" id="EFJ01318.1"/>
    </source>
</evidence>
<dbReference type="SUPFAM" id="SSF52266">
    <property type="entry name" value="SGNH hydrolase"/>
    <property type="match status" value="1"/>
</dbReference>
<dbReference type="OrthoDB" id="3176531at2759"/>
<dbReference type="RefSeq" id="XP_003036220.1">
    <property type="nucleotide sequence ID" value="XM_003036174.1"/>
</dbReference>
<evidence type="ECO:0008006" key="3">
    <source>
        <dbReference type="Google" id="ProtNLM"/>
    </source>
</evidence>
<protein>
    <recommendedName>
        <fullName evidence="3">SGNH domain-containing protein</fullName>
    </recommendedName>
</protein>
<reference evidence="1 2" key="1">
    <citation type="journal article" date="2010" name="Nat. Biotechnol.">
        <title>Genome sequence of the model mushroom Schizophyllum commune.</title>
        <authorList>
            <person name="Ohm R.A."/>
            <person name="de Jong J.F."/>
            <person name="Lugones L.G."/>
            <person name="Aerts A."/>
            <person name="Kothe E."/>
            <person name="Stajich J.E."/>
            <person name="de Vries R.P."/>
            <person name="Record E."/>
            <person name="Levasseur A."/>
            <person name="Baker S.E."/>
            <person name="Bartholomew K.A."/>
            <person name="Coutinho P.M."/>
            <person name="Erdmann S."/>
            <person name="Fowler T.J."/>
            <person name="Gathman A.C."/>
            <person name="Lombard V."/>
            <person name="Henrissat B."/>
            <person name="Knabe N."/>
            <person name="Kuees U."/>
            <person name="Lilly W.W."/>
            <person name="Lindquist E."/>
            <person name="Lucas S."/>
            <person name="Magnuson J.K."/>
            <person name="Piumi F."/>
            <person name="Raudaskoski M."/>
            <person name="Salamov A."/>
            <person name="Schmutz J."/>
            <person name="Schwarze F.W.M.R."/>
            <person name="vanKuyk P.A."/>
            <person name="Horton J.S."/>
            <person name="Grigoriev I.V."/>
            <person name="Woesten H.A.B."/>
        </authorList>
    </citation>
    <scope>NUCLEOTIDE SEQUENCE [LARGE SCALE GENOMIC DNA]</scope>
    <source>
        <strain evidence="2">H4-8 / FGSC 9210</strain>
    </source>
</reference>
<dbReference type="OMA" id="SHCKAVE"/>
<gene>
    <name evidence="1" type="ORF">SCHCODRAFT_106090</name>
</gene>
<dbReference type="Proteomes" id="UP000007431">
    <property type="component" value="Unassembled WGS sequence"/>
</dbReference>
<dbReference type="AlphaFoldDB" id="D8PTH4"/>
<dbReference type="VEuPathDB" id="FungiDB:SCHCODRAFT_02694642"/>
<dbReference type="eggNOG" id="ENOG502T4HV">
    <property type="taxonomic scope" value="Eukaryota"/>
</dbReference>